<feature type="region of interest" description="Disordered" evidence="8">
    <location>
        <begin position="544"/>
        <end position="572"/>
    </location>
</feature>
<feature type="domain" description="CNNM transmembrane" evidence="11">
    <location>
        <begin position="42"/>
        <end position="225"/>
    </location>
</feature>
<evidence type="ECO:0000256" key="8">
    <source>
        <dbReference type="SAM" id="MobiDB-lite"/>
    </source>
</evidence>
<evidence type="ECO:0000256" key="2">
    <source>
        <dbReference type="ARBA" id="ARBA00022692"/>
    </source>
</evidence>
<evidence type="ECO:0000256" key="1">
    <source>
        <dbReference type="ARBA" id="ARBA00004141"/>
    </source>
</evidence>
<dbReference type="AlphaFoldDB" id="A0A1G4KC80"/>
<feature type="compositionally biased region" description="Polar residues" evidence="8">
    <location>
        <begin position="546"/>
        <end position="569"/>
    </location>
</feature>
<dbReference type="InterPro" id="IPR044751">
    <property type="entry name" value="Ion_transp-like_CBS"/>
</dbReference>
<dbReference type="GO" id="GO:0030026">
    <property type="term" value="P:intracellular manganese ion homeostasis"/>
    <property type="evidence" value="ECO:0007669"/>
    <property type="project" value="TreeGrafter"/>
</dbReference>
<sequence length="701" mass="76347">MLRREPTLWLQRVVPLLTLLHAIRGRPLVAVAGIENASPDTKDPRFVPFLIISVVLVLLGGVFAGLTLGLMGQDEVYLKVISTSGTAHEQKLARRVLGLISRGKHWLLVTLLLSNVITNETLPIVLDRCLGGGWQAVVSSTVLIVIFGEIIPQSICVRYGLEVGAFFCPFVLCLMYVLFPVAFPIALLLDRILGEDHGTMYKKSGLKTLVTLHRTMGVDRLTRDEVTIISAVLDLKEKRVSEIMTPIENVFTMSADTILNDATVDEIFNSGFSRIPIHFPGEPNNFIGMLLVRVLISYDPEDGLPVSHFPLATLPETSPDTSCLNILNYFQEGKSHMCVVSKEPGSSLGALGVLTLEDVIEELIGEEIVDESDVFVDIHQRIMREQPGPLAKRHITSYLHSLYTNSHRRSGANTSEERKPLLTSEPDGVVPNDVHSNGKNTPSSVRGKIVLPSNPASNPLHTHNPHVTVKRLPELSRGASPPKHRGGSPNYGGTDTFPKASQGSSNSLEKGMSLKDDKKAESIFHEHRDSAQVAADYTAATGEPTKVTTTRQSSPLVLDKVSSSNSAQSGLLPDTRMISSSYRSTKNGIVESVVTVKGVPKTIIEPAKNWDESQEVVIDERHNVRESGDDSDDSSRNHPSSGKNATSRRGSVFSILRRVGSSNSRSSSRHTPSVGSASSERIESEALGSDEDAYSMKNSLS</sequence>
<evidence type="ECO:0000259" key="10">
    <source>
        <dbReference type="PROSITE" id="PS51371"/>
    </source>
</evidence>
<dbReference type="GO" id="GO:0005737">
    <property type="term" value="C:cytoplasm"/>
    <property type="evidence" value="ECO:0007669"/>
    <property type="project" value="TreeGrafter"/>
</dbReference>
<dbReference type="InterPro" id="IPR000644">
    <property type="entry name" value="CBS_dom"/>
</dbReference>
<comment type="subcellular location">
    <subcellularLocation>
        <location evidence="1">Membrane</location>
        <topology evidence="1">Multi-pass membrane protein</topology>
    </subcellularLocation>
</comment>
<feature type="domain" description="CBS" evidence="10">
    <location>
        <begin position="306"/>
        <end position="371"/>
    </location>
</feature>
<name>A0A1G4KC80_9SACH</name>
<dbReference type="PANTHER" id="PTHR12064:SF97">
    <property type="entry name" value="METAL TRANSPORTER CNNM-5"/>
    <property type="match status" value="1"/>
</dbReference>
<dbReference type="InterPro" id="IPR002550">
    <property type="entry name" value="CNNM"/>
</dbReference>
<feature type="compositionally biased region" description="Polar residues" evidence="8">
    <location>
        <begin position="499"/>
        <end position="508"/>
    </location>
</feature>
<dbReference type="InterPro" id="IPR046342">
    <property type="entry name" value="CBS_dom_sf"/>
</dbReference>
<feature type="compositionally biased region" description="Polar residues" evidence="8">
    <location>
        <begin position="637"/>
        <end position="649"/>
    </location>
</feature>
<evidence type="ECO:0000256" key="3">
    <source>
        <dbReference type="ARBA" id="ARBA00022737"/>
    </source>
</evidence>
<dbReference type="GO" id="GO:0010960">
    <property type="term" value="P:magnesium ion homeostasis"/>
    <property type="evidence" value="ECO:0007669"/>
    <property type="project" value="InterPro"/>
</dbReference>
<evidence type="ECO:0000256" key="5">
    <source>
        <dbReference type="ARBA" id="ARBA00023136"/>
    </source>
</evidence>
<evidence type="ECO:0000256" key="9">
    <source>
        <dbReference type="SAM" id="Phobius"/>
    </source>
</evidence>
<dbReference type="SUPFAM" id="SSF54631">
    <property type="entry name" value="CBS-domain pair"/>
    <property type="match status" value="1"/>
</dbReference>
<dbReference type="CDD" id="cd04590">
    <property type="entry name" value="CBS_pair_CorC_HlyC_assoc"/>
    <property type="match status" value="1"/>
</dbReference>
<dbReference type="Gene3D" id="3.10.580.10">
    <property type="entry name" value="CBS-domain"/>
    <property type="match status" value="1"/>
</dbReference>
<evidence type="ECO:0000313" key="13">
    <source>
        <dbReference type="Proteomes" id="UP000191024"/>
    </source>
</evidence>
<dbReference type="Proteomes" id="UP000191024">
    <property type="component" value="Chromosome G"/>
</dbReference>
<feature type="transmembrane region" description="Helical" evidence="9">
    <location>
        <begin position="132"/>
        <end position="151"/>
    </location>
</feature>
<evidence type="ECO:0000256" key="4">
    <source>
        <dbReference type="ARBA" id="ARBA00022989"/>
    </source>
</evidence>
<reference evidence="12 13" key="1">
    <citation type="submission" date="2016-03" db="EMBL/GenBank/DDBJ databases">
        <authorList>
            <person name="Devillers H."/>
        </authorList>
    </citation>
    <scope>NUCLEOTIDE SEQUENCE [LARGE SCALE GENOMIC DNA]</scope>
    <source>
        <strain evidence="12">CBS 11717</strain>
    </source>
</reference>
<feature type="compositionally biased region" description="Basic and acidic residues" evidence="8">
    <location>
        <begin position="618"/>
        <end position="636"/>
    </location>
</feature>
<feature type="transmembrane region" description="Helical" evidence="9">
    <location>
        <begin position="49"/>
        <end position="71"/>
    </location>
</feature>
<accession>A0A1G4KC80</accession>
<gene>
    <name evidence="12" type="ORF">LAMI_0G14906G</name>
</gene>
<dbReference type="EMBL" id="LT598469">
    <property type="protein sequence ID" value="SCV01964.1"/>
    <property type="molecule type" value="Genomic_DNA"/>
</dbReference>
<dbReference type="FunFam" id="3.10.580.10:FF:000006">
    <property type="entry name" value="DUF21 and CBS domain protein"/>
    <property type="match status" value="1"/>
</dbReference>
<evidence type="ECO:0000313" key="12">
    <source>
        <dbReference type="EMBL" id="SCV01964.1"/>
    </source>
</evidence>
<dbReference type="Pfam" id="PF01595">
    <property type="entry name" value="CNNM"/>
    <property type="match status" value="1"/>
</dbReference>
<dbReference type="STRING" id="1230905.A0A1G4KC80"/>
<dbReference type="OrthoDB" id="5353557at2759"/>
<keyword evidence="5 7" id="KW-0472">Membrane</keyword>
<keyword evidence="3" id="KW-0677">Repeat</keyword>
<evidence type="ECO:0000256" key="6">
    <source>
        <dbReference type="PROSITE-ProRule" id="PRU00703"/>
    </source>
</evidence>
<dbReference type="PROSITE" id="PS51371">
    <property type="entry name" value="CBS"/>
    <property type="match status" value="1"/>
</dbReference>
<feature type="transmembrane region" description="Helical" evidence="9">
    <location>
        <begin position="163"/>
        <end position="189"/>
    </location>
</feature>
<dbReference type="PANTHER" id="PTHR12064">
    <property type="entry name" value="METAL TRANSPORTER CNNM"/>
    <property type="match status" value="1"/>
</dbReference>
<keyword evidence="13" id="KW-1185">Reference proteome</keyword>
<feature type="compositionally biased region" description="Polar residues" evidence="8">
    <location>
        <begin position="434"/>
        <end position="444"/>
    </location>
</feature>
<dbReference type="PROSITE" id="PS51846">
    <property type="entry name" value="CNNM"/>
    <property type="match status" value="1"/>
</dbReference>
<evidence type="ECO:0000259" key="11">
    <source>
        <dbReference type="PROSITE" id="PS51846"/>
    </source>
</evidence>
<feature type="region of interest" description="Disordered" evidence="8">
    <location>
        <begin position="406"/>
        <end position="511"/>
    </location>
</feature>
<protein>
    <submittedName>
        <fullName evidence="12">LAMI_0G14906g1_1</fullName>
    </submittedName>
</protein>
<keyword evidence="2 7" id="KW-0812">Transmembrane</keyword>
<feature type="region of interest" description="Disordered" evidence="8">
    <location>
        <begin position="608"/>
        <end position="701"/>
    </location>
</feature>
<dbReference type="GO" id="GO:0016020">
    <property type="term" value="C:membrane"/>
    <property type="evidence" value="ECO:0007669"/>
    <property type="project" value="UniProtKB-SubCell"/>
</dbReference>
<keyword evidence="4 7" id="KW-1133">Transmembrane helix</keyword>
<dbReference type="InterPro" id="IPR045095">
    <property type="entry name" value="ACDP"/>
</dbReference>
<proteinExistence type="predicted"/>
<keyword evidence="6" id="KW-0129">CBS domain</keyword>
<evidence type="ECO:0000256" key="7">
    <source>
        <dbReference type="PROSITE-ProRule" id="PRU01193"/>
    </source>
</evidence>
<organism evidence="12 13">
    <name type="scientific">Lachancea mirantina</name>
    <dbReference type="NCBI Taxonomy" id="1230905"/>
    <lineage>
        <taxon>Eukaryota</taxon>
        <taxon>Fungi</taxon>
        <taxon>Dikarya</taxon>
        <taxon>Ascomycota</taxon>
        <taxon>Saccharomycotina</taxon>
        <taxon>Saccharomycetes</taxon>
        <taxon>Saccharomycetales</taxon>
        <taxon>Saccharomycetaceae</taxon>
        <taxon>Lachancea</taxon>
    </lineage>
</organism>
<feature type="compositionally biased region" description="Low complexity" evidence="8">
    <location>
        <begin position="657"/>
        <end position="676"/>
    </location>
</feature>